<dbReference type="Pfam" id="PF13290">
    <property type="entry name" value="CHB_HEX_C_1"/>
    <property type="match status" value="3"/>
</dbReference>
<reference evidence="7" key="1">
    <citation type="journal article" date="2019" name="Int. J. Syst. Evol. Microbiol.">
        <title>The Global Catalogue of Microorganisms (GCM) 10K type strain sequencing project: providing services to taxonomists for standard genome sequencing and annotation.</title>
        <authorList>
            <consortium name="The Broad Institute Genomics Platform"/>
            <consortium name="The Broad Institute Genome Sequencing Center for Infectious Disease"/>
            <person name="Wu L."/>
            <person name="Ma J."/>
        </authorList>
    </citation>
    <scope>NUCLEOTIDE SEQUENCE [LARGE SCALE GENOMIC DNA]</scope>
    <source>
        <strain evidence="7">CGMCC 1.7656</strain>
    </source>
</reference>
<feature type="domain" description="Glycosyl hydrolase family 13 catalytic" evidence="5">
    <location>
        <begin position="31"/>
        <end position="498"/>
    </location>
</feature>
<keyword evidence="7" id="KW-1185">Reference proteome</keyword>
<dbReference type="PANTHER" id="PTHR10357:SF215">
    <property type="entry name" value="ALPHA-AMYLASE 1"/>
    <property type="match status" value="1"/>
</dbReference>
<comment type="cofactor">
    <cofactor evidence="1">
        <name>Ca(2+)</name>
        <dbReference type="ChEBI" id="CHEBI:29108"/>
    </cofactor>
</comment>
<dbReference type="InterPro" id="IPR017853">
    <property type="entry name" value="GH"/>
</dbReference>
<evidence type="ECO:0000313" key="6">
    <source>
        <dbReference type="EMBL" id="GGP03365.1"/>
    </source>
</evidence>
<proteinExistence type="predicted"/>
<evidence type="ECO:0000259" key="5">
    <source>
        <dbReference type="SMART" id="SM00642"/>
    </source>
</evidence>
<dbReference type="InterPro" id="IPR026876">
    <property type="entry name" value="Fn3_assoc_repeat"/>
</dbReference>
<dbReference type="InterPro" id="IPR059177">
    <property type="entry name" value="GH29D-like_dom"/>
</dbReference>
<dbReference type="Pfam" id="PF18962">
    <property type="entry name" value="Por_Secre_tail"/>
    <property type="match status" value="1"/>
</dbReference>
<dbReference type="Gene3D" id="3.20.20.80">
    <property type="entry name" value="Glycosidases"/>
    <property type="match status" value="2"/>
</dbReference>
<evidence type="ECO:0000313" key="7">
    <source>
        <dbReference type="Proteomes" id="UP000620064"/>
    </source>
</evidence>
<keyword evidence="3 4" id="KW-0732">Signal</keyword>
<dbReference type="Pfam" id="PF16738">
    <property type="entry name" value="CBM26"/>
    <property type="match status" value="2"/>
</dbReference>
<dbReference type="NCBIfam" id="TIGR04183">
    <property type="entry name" value="Por_Secre_tail"/>
    <property type="match status" value="1"/>
</dbReference>
<evidence type="ECO:0000256" key="3">
    <source>
        <dbReference type="ARBA" id="ARBA00022729"/>
    </source>
</evidence>
<dbReference type="PANTHER" id="PTHR10357">
    <property type="entry name" value="ALPHA-AMYLASE FAMILY MEMBER"/>
    <property type="match status" value="1"/>
</dbReference>
<protein>
    <recommendedName>
        <fullName evidence="5">Glycosyl hydrolase family 13 catalytic domain-containing protein</fullName>
    </recommendedName>
</protein>
<comment type="caution">
    <text evidence="6">The sequence shown here is derived from an EMBL/GenBank/DDBJ whole genome shotgun (WGS) entry which is preliminary data.</text>
</comment>
<dbReference type="InterPro" id="IPR013783">
    <property type="entry name" value="Ig-like_fold"/>
</dbReference>
<organism evidence="6 7">
    <name type="scientific">Cloacibacterium rupense</name>
    <dbReference type="NCBI Taxonomy" id="517423"/>
    <lineage>
        <taxon>Bacteria</taxon>
        <taxon>Pseudomonadati</taxon>
        <taxon>Bacteroidota</taxon>
        <taxon>Flavobacteriia</taxon>
        <taxon>Flavobacteriales</taxon>
        <taxon>Weeksellaceae</taxon>
    </lineage>
</organism>
<dbReference type="InterPro" id="IPR031965">
    <property type="entry name" value="CBM26"/>
</dbReference>
<feature type="chain" id="PRO_5046101182" description="Glycosyl hydrolase family 13 catalytic domain-containing protein" evidence="4">
    <location>
        <begin position="21"/>
        <end position="1229"/>
    </location>
</feature>
<sequence>MRTKTLLFFVFLFLFQNVFSQVDFRKETIYFLLPTRFYDGDPGNNVATEWSSYFPGNPNNGNYSGPEDVTWRGDFKGLIQKLDYIKDLGFTAIWVTPVVQNRGPLDYHGYHAWDFTKVDPRHESVGATFKDLIDAAHAKGIKVVLDIVTNHSGRYGIKGKAELKYNTDPTQPWGKDKNGNTLQDNPNWEYDGITPNPDDGKIWSRANLAKMPAPFNQNLALYNWPSTQSFKDTSDPNWFHHWGNGFVQGWDDTDNSYNGGIAGDCPDVNTGSQTVQDYFFNAYKQYIDWGVDAFRWDTMKHMDKADVQPLIDRFLAYKPDLFIFGEVAQKRHELHSVEQLNPHWYTWRGAVGSSAPSGQSVLDFFAESTFHNIFQDGGGFKGVEAAARYDHLYADPSKLVTWLDNHDFGPNNDWNQRYGGSDENLAACMNFMFLWRGIPTVYYGTEMRFKSGAYTDIHDASGINQSINNTGRAYYGDVMDQAPNHVIYKHIRKLNAIRKAIPALQNGTWAWAGNAPGNGVGFTRKSGSSEVAVGLAKDGSASFSFSGLTNGIYKDAVTGRTINVTNGNLSFTVTSGSAGIYVLNGPGMIGDSGAGFFEACATGCDQQLKGTIAPFSGNYSGNVNVSITPTGGTAPYTIRYTTDGSEPTSSSAVYSAPFSVSTRTVVKVLITDANGKTYTDGQQYTFEVPTPKVAISPASGNYYDPVNVTITPSAGTAPYTIYYTDDNSTPTDASNVYNAPVVVSSAKTIKAIVKDANNKYSTVISADYTFDIPKPIVTASPGSKNIHNAPQLITLTADSPRNPVTIYYTTDGSTPTINSTIYTAPISANGVSGQTLTLKYIGKDSEGRFSDVKTETYTFEPIPDIKVYFKPPASWTTAPKIHFWDALPTGATNPTTWPGVDMVKSCDGWYVYTFSGVTSANVIFNNGSGGTGNQTGNLTVNATSYYDWASQSWLTNPPTLNNPCLTISPVGGTFASGTTVDVTLSAQDSNDASPKIYYTTDGSTPTTSSPYFVKNGVINIISSNTTIKAFAHNSSNASSAIKSETYTFANAGITVYFKPDTSKAGWNSVTPKVYYWNMVGGTVPAANWPGVNMTPHTNGWYKYTFPSVTSLNVIFNNGTGGVGTNQTPDINSVSADLWYDWNLGTLSTNENDMKQNKIQIYPNPVKNELFVVSNDKLSNFSIFNTAGNLLYHNKFVKNSVDVTKLTTGVYFIKIVHENGNVSIKQFIKE</sequence>
<dbReference type="SMART" id="SM00642">
    <property type="entry name" value="Aamy"/>
    <property type="match status" value="1"/>
</dbReference>
<keyword evidence="2" id="KW-0479">Metal-binding</keyword>
<dbReference type="Pfam" id="PF13287">
    <property type="entry name" value="Fn3_assoc"/>
    <property type="match status" value="1"/>
</dbReference>
<dbReference type="Gene3D" id="2.60.40.10">
    <property type="entry name" value="Immunoglobulins"/>
    <property type="match status" value="2"/>
</dbReference>
<evidence type="ECO:0000256" key="2">
    <source>
        <dbReference type="ARBA" id="ARBA00022723"/>
    </source>
</evidence>
<dbReference type="EMBL" id="BMLV01000002">
    <property type="protein sequence ID" value="GGP03365.1"/>
    <property type="molecule type" value="Genomic_DNA"/>
</dbReference>
<dbReference type="Proteomes" id="UP000620064">
    <property type="component" value="Unassembled WGS sequence"/>
</dbReference>
<dbReference type="InterPro" id="IPR006047">
    <property type="entry name" value="GH13_cat_dom"/>
</dbReference>
<accession>A0ABQ2NIJ5</accession>
<gene>
    <name evidence="6" type="ORF">GCM10010992_11470</name>
</gene>
<evidence type="ECO:0000256" key="4">
    <source>
        <dbReference type="SAM" id="SignalP"/>
    </source>
</evidence>
<dbReference type="InterPro" id="IPR026444">
    <property type="entry name" value="Secre_tail"/>
</dbReference>
<dbReference type="RefSeq" id="WP_188617123.1">
    <property type="nucleotide sequence ID" value="NZ_BMLV01000002.1"/>
</dbReference>
<feature type="signal peptide" evidence="4">
    <location>
        <begin position="1"/>
        <end position="20"/>
    </location>
</feature>
<dbReference type="Pfam" id="PF00128">
    <property type="entry name" value="Alpha-amylase"/>
    <property type="match status" value="1"/>
</dbReference>
<name>A0ABQ2NIJ5_9FLAO</name>
<dbReference type="SUPFAM" id="SSF51445">
    <property type="entry name" value="(Trans)glycosidases"/>
    <property type="match status" value="1"/>
</dbReference>
<evidence type="ECO:0000256" key="1">
    <source>
        <dbReference type="ARBA" id="ARBA00001913"/>
    </source>
</evidence>